<dbReference type="EMBL" id="GL833125">
    <property type="protein sequence ID" value="EGB09562.1"/>
    <property type="molecule type" value="Genomic_DNA"/>
</dbReference>
<evidence type="ECO:0000313" key="2">
    <source>
        <dbReference type="EMBL" id="EGB09562.1"/>
    </source>
</evidence>
<feature type="chain" id="PRO_5003260751" description="Nucleotide-diphospho-sugar transferase domain-containing protein" evidence="1">
    <location>
        <begin position="17"/>
        <end position="1141"/>
    </location>
</feature>
<sequence length="1141" mass="125290">MRRWLLLAAWLVGAASVEDEVVVFLAVRSKGSNARLRSVLRRTWLSPRRGLGYRFFSDSTGCCADERDVVVRDATWTHREFELIYPPSMDLKQSAWSGMYSRDWELNCAAWAVRFARFRFIAHTDDDAFVCARSMVEILGALPVPTRGLVLGWNRRDAFDNCLVLVSRDVADYFALYYYEKLRPAQIRNGVTYGSGWSASKGDWRARLVEDGVPLLFRQGFNKDRGVRLVDHHTYPDVWPRTVASVYLDADMDAAVEAAPGVLGFGPRVNTWAHYREKLQRLSTPAEKLALATESAAHGRERSDFAPPADPRGFCRGRLHFDKFKSGAVLDWFWRKVAAPGGDAAADAAAARDAAAYLLYNGPAAPAAPTRYAESRVWDATRGWRNGTWYDALGVDAATVPARVAATYAAPPPKPPPAPDVDGAAVRRRTRWPRAAPERRRDALWRLFTARTCARATVAAACAASARRKMPCDRCLPWHAGIDPRDDWVDKPLNRRPAPPPHAPDDEALVVPPRAAPCAGSPRAPPAQKRYPWLLFARKHRAASAAGAAALARAAALSAALNAPSLFPIVVYLHHGRRDVEDDFTRFLDALGVAWLPHRLSFADELPADLRDVPLHSFAWIDAAALLEALRPELEERGVGDGRRALVTSAGVQFAGDVKLDEITFCAERRAACHVPGRPLVETNWGTKRCCGDAAGAVVAVGTEAAGTENLGGELDAAVLMVLDAPRLAAMRADVLDLARRRRWRVPDERDLMVEWFVPGRGGPVAYYDDSAYAARAFAHPVTRLHRKNYCGSMMGSERAAAPRIGLLFAAACAASPPRFAIATTMAGRRCDFDRVARTRMWLASLRRTDTNATVVLLASGFDGGELARAFRSPAFDRVVAVAPSELRFRARREGDGLLPPALAPGRGRDSAIQPRDDGAGTTLKFWAWALADFDGVVVADADVCWNGAFAGPYGRGGHRPAARFHFTSAHELQGFMAELHRRRAPFAAAAERGNRDYDGFNSHLFYARPSLDVFALLRDKAASGDFVPYTNTEQDVFDTLRVGIRPPTHEHTKGRCAGNDEPSSPTHAATGEFAECYASRYPDLHDAFCRHPSGCDISALGHHYRDRGASGGRIFRCGGCDACNYTVSDEGRTEWAACGR</sequence>
<reference evidence="2 3" key="1">
    <citation type="journal article" date="2011" name="Proc. Natl. Acad. Sci. U.S.A.">
        <title>Niche of harmful alga Aureococcus anophagefferens revealed through ecogenomics.</title>
        <authorList>
            <person name="Gobler C.J."/>
            <person name="Berry D.L."/>
            <person name="Dyhrman S.T."/>
            <person name="Wilhelm S.W."/>
            <person name="Salamov A."/>
            <person name="Lobanov A.V."/>
            <person name="Zhang Y."/>
            <person name="Collier J.L."/>
            <person name="Wurch L.L."/>
            <person name="Kustka A.B."/>
            <person name="Dill B.D."/>
            <person name="Shah M."/>
            <person name="VerBerkmoes N.C."/>
            <person name="Kuo A."/>
            <person name="Terry A."/>
            <person name="Pangilinan J."/>
            <person name="Lindquist E.A."/>
            <person name="Lucas S."/>
            <person name="Paulsen I.T."/>
            <person name="Hattenrath-Lehmann T.K."/>
            <person name="Talmage S.C."/>
            <person name="Walker E.A."/>
            <person name="Koch F."/>
            <person name="Burson A.M."/>
            <person name="Marcoval M.A."/>
            <person name="Tang Y.Z."/>
            <person name="Lecleir G.R."/>
            <person name="Coyne K.J."/>
            <person name="Berg G.M."/>
            <person name="Bertrand E.M."/>
            <person name="Saito M.A."/>
            <person name="Gladyshev V.N."/>
            <person name="Grigoriev I.V."/>
        </authorList>
    </citation>
    <scope>NUCLEOTIDE SEQUENCE [LARGE SCALE GENOMIC DNA]</scope>
    <source>
        <strain evidence="3">CCMP 1984</strain>
    </source>
</reference>
<evidence type="ECO:0008006" key="4">
    <source>
        <dbReference type="Google" id="ProtNLM"/>
    </source>
</evidence>
<evidence type="ECO:0000256" key="1">
    <source>
        <dbReference type="SAM" id="SignalP"/>
    </source>
</evidence>
<dbReference type="Proteomes" id="UP000002729">
    <property type="component" value="Unassembled WGS sequence"/>
</dbReference>
<dbReference type="Gene3D" id="3.90.550.10">
    <property type="entry name" value="Spore Coat Polysaccharide Biosynthesis Protein SpsA, Chain A"/>
    <property type="match status" value="1"/>
</dbReference>
<gene>
    <name evidence="2" type="ORF">AURANDRAFT_63223</name>
</gene>
<keyword evidence="3" id="KW-1185">Reference proteome</keyword>
<name>F0Y5W9_AURAN</name>
<dbReference type="InParanoid" id="F0Y5W9"/>
<evidence type="ECO:0000313" key="3">
    <source>
        <dbReference type="Proteomes" id="UP000002729"/>
    </source>
</evidence>
<dbReference type="KEGG" id="aaf:AURANDRAFT_63223"/>
<dbReference type="AlphaFoldDB" id="F0Y5W9"/>
<accession>F0Y5W9</accession>
<protein>
    <recommendedName>
        <fullName evidence="4">Nucleotide-diphospho-sugar transferase domain-containing protein</fullName>
    </recommendedName>
</protein>
<dbReference type="GeneID" id="20224238"/>
<keyword evidence="1" id="KW-0732">Signal</keyword>
<proteinExistence type="predicted"/>
<feature type="signal peptide" evidence="1">
    <location>
        <begin position="1"/>
        <end position="16"/>
    </location>
</feature>
<dbReference type="InterPro" id="IPR029044">
    <property type="entry name" value="Nucleotide-diphossugar_trans"/>
</dbReference>
<organism evidence="3">
    <name type="scientific">Aureococcus anophagefferens</name>
    <name type="common">Harmful bloom alga</name>
    <dbReference type="NCBI Taxonomy" id="44056"/>
    <lineage>
        <taxon>Eukaryota</taxon>
        <taxon>Sar</taxon>
        <taxon>Stramenopiles</taxon>
        <taxon>Ochrophyta</taxon>
        <taxon>Pelagophyceae</taxon>
        <taxon>Pelagomonadales</taxon>
        <taxon>Pelagomonadaceae</taxon>
        <taxon>Aureococcus</taxon>
    </lineage>
</organism>
<dbReference type="RefSeq" id="XP_009035617.1">
    <property type="nucleotide sequence ID" value="XM_009037369.1"/>
</dbReference>